<dbReference type="Gene3D" id="3.30.310.70">
    <property type="entry name" value="TT1751-like domain"/>
    <property type="match status" value="1"/>
</dbReference>
<protein>
    <recommendedName>
        <fullName evidence="4">DUF302 domain-containing protein</fullName>
    </recommendedName>
</protein>
<dbReference type="STRING" id="871651.SAMN05421688_2442"/>
<evidence type="ECO:0008006" key="4">
    <source>
        <dbReference type="Google" id="ProtNLM"/>
    </source>
</evidence>
<proteinExistence type="predicted"/>
<accession>A0A1I0XSC8</accession>
<feature type="chain" id="PRO_5011475197" description="DUF302 domain-containing protein" evidence="1">
    <location>
        <begin position="20"/>
        <end position="144"/>
    </location>
</feature>
<reference evidence="2 3" key="1">
    <citation type="submission" date="2016-10" db="EMBL/GenBank/DDBJ databases">
        <authorList>
            <person name="de Groot N.N."/>
        </authorList>
    </citation>
    <scope>NUCLEOTIDE SEQUENCE [LARGE SCALE GENOMIC DNA]</scope>
    <source>
        <strain evidence="2 3">DSM 29316</strain>
    </source>
</reference>
<organism evidence="2 3">
    <name type="scientific">Poseidonocella pacifica</name>
    <dbReference type="NCBI Taxonomy" id="871651"/>
    <lineage>
        <taxon>Bacteria</taxon>
        <taxon>Pseudomonadati</taxon>
        <taxon>Pseudomonadota</taxon>
        <taxon>Alphaproteobacteria</taxon>
        <taxon>Rhodobacterales</taxon>
        <taxon>Roseobacteraceae</taxon>
        <taxon>Poseidonocella</taxon>
    </lineage>
</organism>
<evidence type="ECO:0000313" key="2">
    <source>
        <dbReference type="EMBL" id="SFB03965.1"/>
    </source>
</evidence>
<dbReference type="SUPFAM" id="SSF103247">
    <property type="entry name" value="TT1751-like"/>
    <property type="match status" value="1"/>
</dbReference>
<evidence type="ECO:0000256" key="1">
    <source>
        <dbReference type="SAM" id="SignalP"/>
    </source>
</evidence>
<feature type="signal peptide" evidence="1">
    <location>
        <begin position="1"/>
        <end position="19"/>
    </location>
</feature>
<sequence length="144" mass="15646">MIRSTLAAILLATPLAAQDAITYTSSQSFEDVLFGLESAILDEGLVIDSRSKVGDMLERTREDVGSDVVLYEEAEVLSFCSARVSRQVMEADPMNIVFCPYDIFVASLPGADETIIGFRTYPDGPMMEVQNLLDSIAKAAIGQD</sequence>
<keyword evidence="1" id="KW-0732">Signal</keyword>
<dbReference type="RefSeq" id="WP_092065284.1">
    <property type="nucleotide sequence ID" value="NZ_FOJU01000004.1"/>
</dbReference>
<name>A0A1I0XSC8_9RHOB</name>
<dbReference type="OrthoDB" id="7363179at2"/>
<dbReference type="AlphaFoldDB" id="A0A1I0XSC8"/>
<dbReference type="Proteomes" id="UP000198796">
    <property type="component" value="Unassembled WGS sequence"/>
</dbReference>
<evidence type="ECO:0000313" key="3">
    <source>
        <dbReference type="Proteomes" id="UP000198796"/>
    </source>
</evidence>
<dbReference type="InterPro" id="IPR035923">
    <property type="entry name" value="TT1751-like_sf"/>
</dbReference>
<dbReference type="EMBL" id="FOJU01000004">
    <property type="protein sequence ID" value="SFB03965.1"/>
    <property type="molecule type" value="Genomic_DNA"/>
</dbReference>
<keyword evidence="3" id="KW-1185">Reference proteome</keyword>
<gene>
    <name evidence="2" type="ORF">SAMN05421688_2442</name>
</gene>